<dbReference type="EMBL" id="CP117880">
    <property type="protein sequence ID" value="WDF70256.1"/>
    <property type="molecule type" value="Genomic_DNA"/>
</dbReference>
<organism evidence="1 2">
    <name type="scientific">Sphingobacterium oryzagri</name>
    <dbReference type="NCBI Taxonomy" id="3025669"/>
    <lineage>
        <taxon>Bacteria</taxon>
        <taxon>Pseudomonadati</taxon>
        <taxon>Bacteroidota</taxon>
        <taxon>Sphingobacteriia</taxon>
        <taxon>Sphingobacteriales</taxon>
        <taxon>Sphingobacteriaceae</taxon>
        <taxon>Sphingobacterium</taxon>
    </lineage>
</organism>
<accession>A0ABY7WPB7</accession>
<gene>
    <name evidence="1" type="ORF">PQ465_07725</name>
</gene>
<reference evidence="1 2" key="1">
    <citation type="submission" date="2023-02" db="EMBL/GenBank/DDBJ databases">
        <title>Genome sequence of Sphingobacterium sp. KACC 22765.</title>
        <authorList>
            <person name="Kim S."/>
            <person name="Heo J."/>
            <person name="Kwon S.-W."/>
        </authorList>
    </citation>
    <scope>NUCLEOTIDE SEQUENCE [LARGE SCALE GENOMIC DNA]</scope>
    <source>
        <strain evidence="1 2">KACC 22765</strain>
    </source>
</reference>
<evidence type="ECO:0000313" key="1">
    <source>
        <dbReference type="EMBL" id="WDF70256.1"/>
    </source>
</evidence>
<dbReference type="RefSeq" id="WP_274268965.1">
    <property type="nucleotide sequence ID" value="NZ_CP117880.1"/>
</dbReference>
<evidence type="ECO:0000313" key="2">
    <source>
        <dbReference type="Proteomes" id="UP001221558"/>
    </source>
</evidence>
<dbReference type="Proteomes" id="UP001221558">
    <property type="component" value="Chromosome"/>
</dbReference>
<name>A0ABY7WPB7_9SPHI</name>
<sequence>MMKGMYGIKDITSFDSIAYTKTTNAIQREYSGDIQFIVSDTTQFKRYRNLDFGEYNHALLQPVQILYFENDALKSYHANCFAKGGVGNLNWNVDGRFDSFIPNSAINIDSIDVSNNLLSAIYHVKTDEKKVIIFVFWSNYLAKISESAIRLVLKNIEEANEVENTSVILVNTDYFYITAFDKES</sequence>
<keyword evidence="2" id="KW-1185">Reference proteome</keyword>
<protein>
    <submittedName>
        <fullName evidence="1">Uncharacterized protein</fullName>
    </submittedName>
</protein>
<proteinExistence type="predicted"/>